<comment type="caution">
    <text evidence="1">The sequence shown here is derived from an EMBL/GenBank/DDBJ whole genome shotgun (WGS) entry which is preliminary data.</text>
</comment>
<feature type="non-terminal residue" evidence="1">
    <location>
        <position position="247"/>
    </location>
</feature>
<dbReference type="InterPro" id="IPR021109">
    <property type="entry name" value="Peptidase_aspartic_dom_sf"/>
</dbReference>
<evidence type="ECO:0000313" key="2">
    <source>
        <dbReference type="Proteomes" id="UP000789759"/>
    </source>
</evidence>
<reference evidence="1" key="1">
    <citation type="submission" date="2021-06" db="EMBL/GenBank/DDBJ databases">
        <authorList>
            <person name="Kallberg Y."/>
            <person name="Tangrot J."/>
            <person name="Rosling A."/>
        </authorList>
    </citation>
    <scope>NUCLEOTIDE SEQUENCE</scope>
    <source>
        <strain evidence="1">FL966</strain>
    </source>
</reference>
<organism evidence="1 2">
    <name type="scientific">Cetraspora pellucida</name>
    <dbReference type="NCBI Taxonomy" id="1433469"/>
    <lineage>
        <taxon>Eukaryota</taxon>
        <taxon>Fungi</taxon>
        <taxon>Fungi incertae sedis</taxon>
        <taxon>Mucoromycota</taxon>
        <taxon>Glomeromycotina</taxon>
        <taxon>Glomeromycetes</taxon>
        <taxon>Diversisporales</taxon>
        <taxon>Gigasporaceae</taxon>
        <taxon>Cetraspora</taxon>
    </lineage>
</organism>
<dbReference type="AlphaFoldDB" id="A0A9N9BCN7"/>
<evidence type="ECO:0000313" key="1">
    <source>
        <dbReference type="EMBL" id="CAG8561502.1"/>
    </source>
</evidence>
<protein>
    <submittedName>
        <fullName evidence="1">4409_t:CDS:1</fullName>
    </submittedName>
</protein>
<dbReference type="Proteomes" id="UP000789759">
    <property type="component" value="Unassembled WGS sequence"/>
</dbReference>
<dbReference type="OrthoDB" id="5597136at2759"/>
<gene>
    <name evidence="1" type="ORF">CPELLU_LOCUS5222</name>
</gene>
<name>A0A9N9BCN7_9GLOM</name>
<dbReference type="Gene3D" id="2.40.70.10">
    <property type="entry name" value="Acid Proteases"/>
    <property type="match status" value="1"/>
</dbReference>
<sequence length="247" mass="28248">NPDSLNTILRKIANAFREAILEVVTAARASEKDTNLVYVELPGNVNFCRIEDEEYEPKEEEKVLEDKMKKRYRFILLRPEASVTNSVQNGRTIAAHCYIKIKNNLVVAILDSGTAVSIMSNRMMSKLQLKIIELSTIIVVTANRTQDQVVKIPMSYDRDHPFVKVDKDKGDRMFDEFKYENEVLDKAEGFYTKEISSNELDPEDESLEIKLKQNVCGFHLTPEQSTKVEAFLNEEKAIFVYDASNLG</sequence>
<accession>A0A9N9BCN7</accession>
<keyword evidence="2" id="KW-1185">Reference proteome</keyword>
<proteinExistence type="predicted"/>
<dbReference type="EMBL" id="CAJVQA010002946">
    <property type="protein sequence ID" value="CAG8561502.1"/>
    <property type="molecule type" value="Genomic_DNA"/>
</dbReference>